<dbReference type="PANTHER" id="PTHR40637:SF1">
    <property type="entry name" value="ESSS SUBUNIT OF NADH:UBIQUINONE OXIDOREDUCTASE (COMPLEX I) PROTEIN"/>
    <property type="match status" value="1"/>
</dbReference>
<dbReference type="EMBL" id="ML178815">
    <property type="protein sequence ID" value="TFL06539.1"/>
    <property type="molecule type" value="Genomic_DNA"/>
</dbReference>
<comment type="subunit">
    <text evidence="16">Complex I is composed of 45 different subunits. Interacts with BCAP31.</text>
</comment>
<accession>A0A5C3R1P5</accession>
<keyword evidence="19" id="KW-0830">Ubiquinone</keyword>
<keyword evidence="13 18" id="KW-0472">Membrane</keyword>
<keyword evidence="12" id="KW-0496">Mitochondrion</keyword>
<evidence type="ECO:0000256" key="15">
    <source>
        <dbReference type="ARBA" id="ARBA00031387"/>
    </source>
</evidence>
<dbReference type="Pfam" id="PF10183">
    <property type="entry name" value="ESSS"/>
    <property type="match status" value="1"/>
</dbReference>
<evidence type="ECO:0000313" key="20">
    <source>
        <dbReference type="Proteomes" id="UP000305067"/>
    </source>
</evidence>
<proteinExistence type="inferred from homology"/>
<evidence type="ECO:0000256" key="3">
    <source>
        <dbReference type="ARBA" id="ARBA00008915"/>
    </source>
</evidence>
<comment type="subcellular location">
    <subcellularLocation>
        <location evidence="2">Mitochondrion inner membrane</location>
        <topology evidence="2">Single-pass membrane protein</topology>
    </subcellularLocation>
</comment>
<evidence type="ECO:0000256" key="18">
    <source>
        <dbReference type="SAM" id="Phobius"/>
    </source>
</evidence>
<dbReference type="OrthoDB" id="2147978at2759"/>
<comment type="function">
    <text evidence="1">Accessory subunit of the mitochondrial membrane respiratory chain NADH dehydrogenase (Complex I), that is believed not to be involved in catalysis. Complex I functions in the transfer of electrons from NADH to the respiratory chain. The immediate electron acceptor for the enzyme is believed to be ubiquinone.</text>
</comment>
<organism evidence="19 20">
    <name type="scientific">Pterulicium gracile</name>
    <dbReference type="NCBI Taxonomy" id="1884261"/>
    <lineage>
        <taxon>Eukaryota</taxon>
        <taxon>Fungi</taxon>
        <taxon>Dikarya</taxon>
        <taxon>Basidiomycota</taxon>
        <taxon>Agaricomycotina</taxon>
        <taxon>Agaricomycetes</taxon>
        <taxon>Agaricomycetidae</taxon>
        <taxon>Agaricales</taxon>
        <taxon>Pleurotineae</taxon>
        <taxon>Pterulaceae</taxon>
        <taxon>Pterulicium</taxon>
    </lineage>
</organism>
<dbReference type="InterPro" id="IPR019329">
    <property type="entry name" value="NADH_UbQ_OxRdtase_ESSS_su"/>
</dbReference>
<evidence type="ECO:0000256" key="1">
    <source>
        <dbReference type="ARBA" id="ARBA00003195"/>
    </source>
</evidence>
<keyword evidence="7 18" id="KW-0812">Transmembrane</keyword>
<dbReference type="GO" id="GO:0005743">
    <property type="term" value="C:mitochondrial inner membrane"/>
    <property type="evidence" value="ECO:0007669"/>
    <property type="project" value="UniProtKB-SubCell"/>
</dbReference>
<evidence type="ECO:0000256" key="5">
    <source>
        <dbReference type="ARBA" id="ARBA00022448"/>
    </source>
</evidence>
<evidence type="ECO:0000313" key="19">
    <source>
        <dbReference type="EMBL" id="TFL06539.1"/>
    </source>
</evidence>
<evidence type="ECO:0000256" key="11">
    <source>
        <dbReference type="ARBA" id="ARBA00022989"/>
    </source>
</evidence>
<evidence type="ECO:0000256" key="2">
    <source>
        <dbReference type="ARBA" id="ARBA00004434"/>
    </source>
</evidence>
<evidence type="ECO:0000256" key="17">
    <source>
        <dbReference type="SAM" id="MobiDB-lite"/>
    </source>
</evidence>
<evidence type="ECO:0000256" key="16">
    <source>
        <dbReference type="ARBA" id="ARBA00046528"/>
    </source>
</evidence>
<evidence type="ECO:0000256" key="13">
    <source>
        <dbReference type="ARBA" id="ARBA00023136"/>
    </source>
</evidence>
<dbReference type="PANTHER" id="PTHR40637">
    <property type="entry name" value="ESSS SUBUNIT OF NADH:UBIQUINONE OXIDOREDUCTASE (COMPLEX I) PROTEIN"/>
    <property type="match status" value="1"/>
</dbReference>
<sequence length="144" mass="16241">MQWWRSETLQVPSVAGFHLDFNTDLLLMHPPSSALRALRAPTIRSRMSIGGSRHGSHGAPQWNEPTGYLFGEKPLPAGQKRQKEDWETIWMVGMFGSMAVAAIGLYYKPDTSVQSWALKEAKERLEARDEQYKYVAPQSNPPPS</sequence>
<evidence type="ECO:0000256" key="9">
    <source>
        <dbReference type="ARBA" id="ARBA00022946"/>
    </source>
</evidence>
<evidence type="ECO:0000256" key="12">
    <source>
        <dbReference type="ARBA" id="ARBA00023128"/>
    </source>
</evidence>
<evidence type="ECO:0000256" key="8">
    <source>
        <dbReference type="ARBA" id="ARBA00022792"/>
    </source>
</evidence>
<dbReference type="AlphaFoldDB" id="A0A5C3R1P5"/>
<keyword evidence="10" id="KW-0249">Electron transport</keyword>
<keyword evidence="9" id="KW-0809">Transit peptide</keyword>
<dbReference type="Proteomes" id="UP000305067">
    <property type="component" value="Unassembled WGS sequence"/>
</dbReference>
<feature type="region of interest" description="Disordered" evidence="17">
    <location>
        <begin position="50"/>
        <end position="75"/>
    </location>
</feature>
<evidence type="ECO:0000256" key="14">
    <source>
        <dbReference type="ARBA" id="ARBA00030753"/>
    </source>
</evidence>
<keyword evidence="11 18" id="KW-1133">Transmembrane helix</keyword>
<protein>
    <recommendedName>
        <fullName evidence="4">NADH dehydrogenase [ubiquinone] 1 beta subcomplex subunit 11, mitochondrial</fullName>
    </recommendedName>
    <alternativeName>
        <fullName evidence="15">Complex I-ESSS</fullName>
    </alternativeName>
    <alternativeName>
        <fullName evidence="14">NADH-ubiquinone oxidoreductase ESSS subunit</fullName>
    </alternativeName>
</protein>
<comment type="similarity">
    <text evidence="3">Belongs to the complex I NDUFB11 subunit family.</text>
</comment>
<evidence type="ECO:0000256" key="7">
    <source>
        <dbReference type="ARBA" id="ARBA00022692"/>
    </source>
</evidence>
<evidence type="ECO:0000256" key="6">
    <source>
        <dbReference type="ARBA" id="ARBA00022660"/>
    </source>
</evidence>
<reference evidence="19 20" key="1">
    <citation type="journal article" date="2019" name="Nat. Ecol. Evol.">
        <title>Megaphylogeny resolves global patterns of mushroom evolution.</title>
        <authorList>
            <person name="Varga T."/>
            <person name="Krizsan K."/>
            <person name="Foldi C."/>
            <person name="Dima B."/>
            <person name="Sanchez-Garcia M."/>
            <person name="Sanchez-Ramirez S."/>
            <person name="Szollosi G.J."/>
            <person name="Szarkandi J.G."/>
            <person name="Papp V."/>
            <person name="Albert L."/>
            <person name="Andreopoulos W."/>
            <person name="Angelini C."/>
            <person name="Antonin V."/>
            <person name="Barry K.W."/>
            <person name="Bougher N.L."/>
            <person name="Buchanan P."/>
            <person name="Buyck B."/>
            <person name="Bense V."/>
            <person name="Catcheside P."/>
            <person name="Chovatia M."/>
            <person name="Cooper J."/>
            <person name="Damon W."/>
            <person name="Desjardin D."/>
            <person name="Finy P."/>
            <person name="Geml J."/>
            <person name="Haridas S."/>
            <person name="Hughes K."/>
            <person name="Justo A."/>
            <person name="Karasinski D."/>
            <person name="Kautmanova I."/>
            <person name="Kiss B."/>
            <person name="Kocsube S."/>
            <person name="Kotiranta H."/>
            <person name="LaButti K.M."/>
            <person name="Lechner B.E."/>
            <person name="Liimatainen K."/>
            <person name="Lipzen A."/>
            <person name="Lukacs Z."/>
            <person name="Mihaltcheva S."/>
            <person name="Morgado L.N."/>
            <person name="Niskanen T."/>
            <person name="Noordeloos M.E."/>
            <person name="Ohm R.A."/>
            <person name="Ortiz-Santana B."/>
            <person name="Ovrebo C."/>
            <person name="Racz N."/>
            <person name="Riley R."/>
            <person name="Savchenko A."/>
            <person name="Shiryaev A."/>
            <person name="Soop K."/>
            <person name="Spirin V."/>
            <person name="Szebenyi C."/>
            <person name="Tomsovsky M."/>
            <person name="Tulloss R.E."/>
            <person name="Uehling J."/>
            <person name="Grigoriev I.V."/>
            <person name="Vagvolgyi C."/>
            <person name="Papp T."/>
            <person name="Martin F.M."/>
            <person name="Miettinen O."/>
            <person name="Hibbett D.S."/>
            <person name="Nagy L.G."/>
        </authorList>
    </citation>
    <scope>NUCLEOTIDE SEQUENCE [LARGE SCALE GENOMIC DNA]</scope>
    <source>
        <strain evidence="19 20">CBS 309.79</strain>
    </source>
</reference>
<evidence type="ECO:0000256" key="4">
    <source>
        <dbReference type="ARBA" id="ARBA00018632"/>
    </source>
</evidence>
<keyword evidence="8" id="KW-0999">Mitochondrion inner membrane</keyword>
<name>A0A5C3R1P5_9AGAR</name>
<keyword evidence="5" id="KW-0813">Transport</keyword>
<gene>
    <name evidence="19" type="ORF">BDV98DRAFT_559582</name>
</gene>
<keyword evidence="6" id="KW-0679">Respiratory chain</keyword>
<feature type="transmembrane region" description="Helical" evidence="18">
    <location>
        <begin position="89"/>
        <end position="107"/>
    </location>
</feature>
<keyword evidence="20" id="KW-1185">Reference proteome</keyword>
<dbReference type="STRING" id="1884261.A0A5C3R1P5"/>
<evidence type="ECO:0000256" key="10">
    <source>
        <dbReference type="ARBA" id="ARBA00022982"/>
    </source>
</evidence>